<reference evidence="1 2" key="1">
    <citation type="submission" date="2022-04" db="EMBL/GenBank/DDBJ databases">
        <title>Positive selection, recombination, and allopatry shape intraspecific diversity of widespread and dominant cyanobacteria.</title>
        <authorList>
            <person name="Wei J."/>
            <person name="Shu W."/>
            <person name="Hu C."/>
        </authorList>
    </citation>
    <scope>NUCLEOTIDE SEQUENCE [LARGE SCALE GENOMIC DNA]</scope>
    <source>
        <strain evidence="1 2">GB2-A4</strain>
    </source>
</reference>
<evidence type="ECO:0000313" key="2">
    <source>
        <dbReference type="Proteomes" id="UP001464891"/>
    </source>
</evidence>
<name>A0ABV0J4H0_9CYAN</name>
<dbReference type="EMBL" id="JAMPKM010000001">
    <property type="protein sequence ID" value="MEP0816143.1"/>
    <property type="molecule type" value="Genomic_DNA"/>
</dbReference>
<dbReference type="Proteomes" id="UP001464891">
    <property type="component" value="Unassembled WGS sequence"/>
</dbReference>
<proteinExistence type="predicted"/>
<protein>
    <submittedName>
        <fullName evidence="1">Uncharacterized protein</fullName>
    </submittedName>
</protein>
<keyword evidence="2" id="KW-1185">Reference proteome</keyword>
<evidence type="ECO:0000313" key="1">
    <source>
        <dbReference type="EMBL" id="MEP0816143.1"/>
    </source>
</evidence>
<organism evidence="1 2">
    <name type="scientific">Trichocoleus desertorum GB2-A4</name>
    <dbReference type="NCBI Taxonomy" id="2933944"/>
    <lineage>
        <taxon>Bacteria</taxon>
        <taxon>Bacillati</taxon>
        <taxon>Cyanobacteriota</taxon>
        <taxon>Cyanophyceae</taxon>
        <taxon>Leptolyngbyales</taxon>
        <taxon>Trichocoleusaceae</taxon>
        <taxon>Trichocoleus</taxon>
    </lineage>
</organism>
<sequence>MAESLSLRTEKSNSGRNYQRFNSDLEATPLVSELLDRPPVAVSLPIQPWSESSLAVARPWQVQLDLENLACFEVVNYQFQHQGVIFDNAIALWPSNPAFPPRSGTTVLMGAPKTGLIEAKFLHPVSSVSGFVTSPRCTVLSAYDHNDQLIAVAELTEGNLANSNSSLPANAELFLTASNIYRVVFSTFGSHLTLDDISFSR</sequence>
<dbReference type="RefSeq" id="WP_199298830.1">
    <property type="nucleotide sequence ID" value="NZ_JAMPKM010000001.1"/>
</dbReference>
<gene>
    <name evidence="1" type="ORF">NC998_03420</name>
</gene>
<accession>A0ABV0J4H0</accession>
<comment type="caution">
    <text evidence="1">The sequence shown here is derived from an EMBL/GenBank/DDBJ whole genome shotgun (WGS) entry which is preliminary data.</text>
</comment>